<keyword evidence="4" id="KW-0720">Serine protease</keyword>
<feature type="domain" description="Peptidase S49" evidence="7">
    <location>
        <begin position="389"/>
        <end position="540"/>
    </location>
</feature>
<dbReference type="InterPro" id="IPR029045">
    <property type="entry name" value="ClpP/crotonase-like_dom_sf"/>
</dbReference>
<evidence type="ECO:0000259" key="7">
    <source>
        <dbReference type="Pfam" id="PF01343"/>
    </source>
</evidence>
<feature type="active site" description="Proton donor/acceptor" evidence="5">
    <location>
        <position position="201"/>
    </location>
</feature>
<dbReference type="RefSeq" id="WP_084200798.1">
    <property type="nucleotide sequence ID" value="NZ_BMYL01000001.1"/>
</dbReference>
<accession>A0AAP8SPF0</accession>
<dbReference type="SUPFAM" id="SSF52096">
    <property type="entry name" value="ClpP/crotonase"/>
    <property type="match status" value="2"/>
</dbReference>
<dbReference type="AlphaFoldDB" id="A0AAP8SPF0"/>
<dbReference type="InterPro" id="IPR047217">
    <property type="entry name" value="S49_SppA_67K_type_N"/>
</dbReference>
<dbReference type="InterPro" id="IPR002142">
    <property type="entry name" value="Peptidase_S49"/>
</dbReference>
<dbReference type="CDD" id="cd07018">
    <property type="entry name" value="S49_SppA_67K_type"/>
    <property type="match status" value="1"/>
</dbReference>
<dbReference type="GO" id="GO:0006465">
    <property type="term" value="P:signal peptide processing"/>
    <property type="evidence" value="ECO:0007669"/>
    <property type="project" value="InterPro"/>
</dbReference>
<dbReference type="PIRSF" id="PIRSF001217">
    <property type="entry name" value="Protease_4_SppA"/>
    <property type="match status" value="1"/>
</dbReference>
<feature type="active site" description="Nucleophile" evidence="5">
    <location>
        <position position="406"/>
    </location>
</feature>
<feature type="transmembrane region" description="Helical" evidence="6">
    <location>
        <begin position="20"/>
        <end position="41"/>
    </location>
</feature>
<dbReference type="Pfam" id="PF01343">
    <property type="entry name" value="Peptidase_S49"/>
    <property type="match status" value="2"/>
</dbReference>
<feature type="domain" description="Peptidase S49" evidence="7">
    <location>
        <begin position="133"/>
        <end position="292"/>
    </location>
</feature>
<dbReference type="Gene3D" id="6.20.330.10">
    <property type="match status" value="1"/>
</dbReference>
<evidence type="ECO:0000256" key="5">
    <source>
        <dbReference type="PIRSR" id="PIRSR001217-1"/>
    </source>
</evidence>
<dbReference type="EMBL" id="PKUR01000001">
    <property type="protein sequence ID" value="PLW87078.1"/>
    <property type="molecule type" value="Genomic_DNA"/>
</dbReference>
<proteinExistence type="inferred from homology"/>
<evidence type="ECO:0000256" key="2">
    <source>
        <dbReference type="ARBA" id="ARBA00022670"/>
    </source>
</evidence>
<dbReference type="InterPro" id="IPR004634">
    <property type="entry name" value="Pept_S49_pIV"/>
</dbReference>
<evidence type="ECO:0000256" key="1">
    <source>
        <dbReference type="ARBA" id="ARBA00008683"/>
    </source>
</evidence>
<sequence>MSKPSLIRRFFGGIWKAITWVRLGLANLLFLAMLAIIYFVYFGGGPEPLPEKAALLLNPVGSIVDQKRPVDPMVALVGEQGPADREVLLQDVIDAIEAAAEDPAINAMVMELGGLAGLGISRTGEIGKALEAFKATGKPIAARADFYTQNQYLLASYADEIIAHPLGGVAIEGFSSYHNYYLEALEKLSVDMHVFRRGKHKSAVEPFMRNDMSPIEKEATQVWLDDIWGHYTAQVEARRELEPGALNAYVNGLPQRMINGSGDTAQDALDAGLIDQLLSRGRANEWLVKMVGVADDEGHYEAVEFEYYLSRKGPVSDAGIPEGRVAVLTAQGNIMPGEQPSGTIGGDSLASLISHTVEQGNVDAIVLRVNSGGGSMFASEIIRERVLEARASGIPVVVSMGAVAASGGYYIAADADEIWATPTTITGSIGVVAAFPTLEGSLKKLGIHTDGVATSDIAGYLRLDRTPSDEIKAAVDAGVGYAYDSFLAVVAEGRGMSLDEVQEVAQGRVWSADAALENGLVDHLGGLHDAIASAAAMAELEAYELEFVQPQLSPKELFWQQLSERVALPAVLGGSEIVSVLRSVSQPVVQAVTEIQSLQDPRNMFYKCLGCSVVE</sequence>
<gene>
    <name evidence="8" type="primary">sppA</name>
    <name evidence="8" type="ORF">C0029_00290</name>
</gene>
<dbReference type="GO" id="GO:0016020">
    <property type="term" value="C:membrane"/>
    <property type="evidence" value="ECO:0007669"/>
    <property type="project" value="InterPro"/>
</dbReference>
<keyword evidence="6" id="KW-1133">Transmembrane helix</keyword>
<keyword evidence="3" id="KW-0378">Hydrolase</keyword>
<comment type="similarity">
    <text evidence="1">Belongs to the peptidase S49 family.</text>
</comment>
<evidence type="ECO:0000313" key="9">
    <source>
        <dbReference type="Proteomes" id="UP000235162"/>
    </source>
</evidence>
<dbReference type="InterPro" id="IPR047272">
    <property type="entry name" value="S49_SppA_C"/>
</dbReference>
<dbReference type="GO" id="GO:0008236">
    <property type="term" value="F:serine-type peptidase activity"/>
    <property type="evidence" value="ECO:0007669"/>
    <property type="project" value="UniProtKB-KW"/>
</dbReference>
<organism evidence="8 9">
    <name type="scientific">Halioglobus japonicus</name>
    <dbReference type="NCBI Taxonomy" id="930805"/>
    <lineage>
        <taxon>Bacteria</taxon>
        <taxon>Pseudomonadati</taxon>
        <taxon>Pseudomonadota</taxon>
        <taxon>Gammaproteobacteria</taxon>
        <taxon>Cellvibrionales</taxon>
        <taxon>Halieaceae</taxon>
        <taxon>Halioglobus</taxon>
    </lineage>
</organism>
<dbReference type="PANTHER" id="PTHR33209:SF1">
    <property type="entry name" value="PEPTIDASE S49 DOMAIN-CONTAINING PROTEIN"/>
    <property type="match status" value="1"/>
</dbReference>
<dbReference type="PANTHER" id="PTHR33209">
    <property type="entry name" value="PROTEASE 4"/>
    <property type="match status" value="1"/>
</dbReference>
<keyword evidence="6" id="KW-0472">Membrane</keyword>
<keyword evidence="9" id="KW-1185">Reference proteome</keyword>
<keyword evidence="6" id="KW-0812">Transmembrane</keyword>
<protein>
    <submittedName>
        <fullName evidence="8">Signal peptide peptidase SppA</fullName>
    </submittedName>
</protein>
<comment type="caution">
    <text evidence="8">The sequence shown here is derived from an EMBL/GenBank/DDBJ whole genome shotgun (WGS) entry which is preliminary data.</text>
</comment>
<dbReference type="KEGG" id="hja:BST95_17935"/>
<dbReference type="NCBIfam" id="TIGR00705">
    <property type="entry name" value="SppA_67K"/>
    <property type="match status" value="1"/>
</dbReference>
<evidence type="ECO:0000313" key="8">
    <source>
        <dbReference type="EMBL" id="PLW87078.1"/>
    </source>
</evidence>
<dbReference type="Gene3D" id="3.90.226.10">
    <property type="entry name" value="2-enoyl-CoA Hydratase, Chain A, domain 1"/>
    <property type="match status" value="2"/>
</dbReference>
<evidence type="ECO:0000256" key="6">
    <source>
        <dbReference type="SAM" id="Phobius"/>
    </source>
</evidence>
<evidence type="ECO:0000256" key="4">
    <source>
        <dbReference type="ARBA" id="ARBA00022825"/>
    </source>
</evidence>
<keyword evidence="2" id="KW-0645">Protease</keyword>
<evidence type="ECO:0000256" key="3">
    <source>
        <dbReference type="ARBA" id="ARBA00022801"/>
    </source>
</evidence>
<name>A0AAP8SPF0_9GAMM</name>
<reference evidence="8 9" key="1">
    <citation type="submission" date="2018-01" db="EMBL/GenBank/DDBJ databases">
        <title>The draft genome sequence of Halioglobus japonicus S1-36.</title>
        <authorList>
            <person name="Du Z.-J."/>
            <person name="Shi M.-J."/>
        </authorList>
    </citation>
    <scope>NUCLEOTIDE SEQUENCE [LARGE SCALE GENOMIC DNA]</scope>
    <source>
        <strain evidence="8 9">S1-36</strain>
    </source>
</reference>
<dbReference type="CDD" id="cd07023">
    <property type="entry name" value="S49_Sppa_N_C"/>
    <property type="match status" value="1"/>
</dbReference>
<dbReference type="Proteomes" id="UP000235162">
    <property type="component" value="Unassembled WGS sequence"/>
</dbReference>